<evidence type="ECO:0000256" key="3">
    <source>
        <dbReference type="ARBA" id="ARBA00022884"/>
    </source>
</evidence>
<feature type="domain" description="RRM" evidence="7">
    <location>
        <begin position="260"/>
        <end position="337"/>
    </location>
</feature>
<name>A0A3P9A6K4_ESOLU</name>
<evidence type="ECO:0000256" key="6">
    <source>
        <dbReference type="SAM" id="MobiDB-lite"/>
    </source>
</evidence>
<dbReference type="PANTHER" id="PTHR23236">
    <property type="entry name" value="EUKARYOTIC TRANSLATION INITIATION FACTOR 4B/4H"/>
    <property type="match status" value="1"/>
</dbReference>
<reference evidence="8" key="3">
    <citation type="submission" date="2025-08" db="UniProtKB">
        <authorList>
            <consortium name="Ensembl"/>
        </authorList>
    </citation>
    <scope>IDENTIFICATION</scope>
</reference>
<comment type="similarity">
    <text evidence="2">Belongs to the RRM RBM34 family.</text>
</comment>
<keyword evidence="3 5" id="KW-0694">RNA-binding</keyword>
<feature type="compositionally biased region" description="Acidic residues" evidence="6">
    <location>
        <begin position="127"/>
        <end position="136"/>
    </location>
</feature>
<dbReference type="CDD" id="cd12394">
    <property type="entry name" value="RRM1_RBM34"/>
    <property type="match status" value="1"/>
</dbReference>
<dbReference type="SUPFAM" id="SSF54928">
    <property type="entry name" value="RNA-binding domain, RBD"/>
    <property type="match status" value="2"/>
</dbReference>
<dbReference type="STRING" id="8010.ENSELUP00000036369"/>
<dbReference type="GO" id="GO:0003723">
    <property type="term" value="F:RNA binding"/>
    <property type="evidence" value="ECO:0007669"/>
    <property type="project" value="UniProtKB-UniRule"/>
</dbReference>
<dbReference type="GeneID" id="105029069"/>
<reference evidence="9" key="1">
    <citation type="journal article" date="2014" name="PLoS ONE">
        <title>The genome and linkage map of the northern pike (Esox lucius): conserved synteny revealed between the salmonid sister group and the Neoteleostei.</title>
        <authorList>
            <person name="Rondeau E.B."/>
            <person name="Minkley D.R."/>
            <person name="Leong J.S."/>
            <person name="Messmer A.M."/>
            <person name="Jantzen J.R."/>
            <person name="von Schalburg K.R."/>
            <person name="Lemon C."/>
            <person name="Bird N.H."/>
            <person name="Koop B.F."/>
        </authorList>
    </citation>
    <scope>NUCLEOTIDE SEQUENCE</scope>
</reference>
<reference evidence="8" key="2">
    <citation type="submission" date="2020-02" db="EMBL/GenBank/DDBJ databases">
        <title>Esox lucius (northern pike) genome, fEsoLuc1, primary haplotype.</title>
        <authorList>
            <person name="Myers G."/>
            <person name="Karagic N."/>
            <person name="Meyer A."/>
            <person name="Pippel M."/>
            <person name="Reichard M."/>
            <person name="Winkler S."/>
            <person name="Tracey A."/>
            <person name="Sims Y."/>
            <person name="Howe K."/>
            <person name="Rhie A."/>
            <person name="Formenti G."/>
            <person name="Durbin R."/>
            <person name="Fedrigo O."/>
            <person name="Jarvis E.D."/>
        </authorList>
    </citation>
    <scope>NUCLEOTIDE SEQUENCE [LARGE SCALE GENOMIC DNA]</scope>
</reference>
<feature type="region of interest" description="Disordered" evidence="6">
    <location>
        <begin position="75"/>
        <end position="148"/>
    </location>
</feature>
<proteinExistence type="inferred from homology"/>
<feature type="compositionally biased region" description="Basic residues" evidence="6">
    <location>
        <begin position="345"/>
        <end position="360"/>
    </location>
</feature>
<feature type="compositionally biased region" description="Polar residues" evidence="6">
    <location>
        <begin position="383"/>
        <end position="395"/>
    </location>
</feature>
<evidence type="ECO:0000256" key="1">
    <source>
        <dbReference type="ARBA" id="ARBA00004604"/>
    </source>
</evidence>
<evidence type="ECO:0000313" key="9">
    <source>
        <dbReference type="Proteomes" id="UP000265140"/>
    </source>
</evidence>
<evidence type="ECO:0000256" key="4">
    <source>
        <dbReference type="ARBA" id="ARBA00023242"/>
    </source>
</evidence>
<evidence type="ECO:0000259" key="7">
    <source>
        <dbReference type="PROSITE" id="PS50102"/>
    </source>
</evidence>
<accession>A0A3P9A6K4</accession>
<evidence type="ECO:0000256" key="2">
    <source>
        <dbReference type="ARBA" id="ARBA00007077"/>
    </source>
</evidence>
<comment type="subcellular location">
    <subcellularLocation>
        <location evidence="1">Nucleus</location>
        <location evidence="1">Nucleolus</location>
    </subcellularLocation>
</comment>
<dbReference type="OMA" id="KCTDEQM"/>
<protein>
    <recommendedName>
        <fullName evidence="7">RRM domain-containing protein</fullName>
    </recommendedName>
</protein>
<dbReference type="RefSeq" id="XP_010900503.2">
    <property type="nucleotide sequence ID" value="XM_010902201.5"/>
</dbReference>
<sequence>MEKESKEESEEGPSVNYVVGSVSSSLFPKKSAPKSGSLSALFKAAPVVNTLLFVPAPKPESKSVEVKEEVAVTIDQNKQQQTKKAAKEKSSADIKLESRESALQNADEEEQVLKKPKKTKRKAVGDEMGEGGDAEEGMQKKKRTGPQMAEERIKLKRTVFVGNLPASCTKKTLQLVFKGHGAIETIRFRSVVREDPGMARKVAAIQRKVHPKKQSINAYVVFKDEEGAEKALERNGMEIEKDFHIRVDKVTKNLVHDHKRSIFIGNLPYDITELPLRQHFEQCGKVEGVRLVRDKDSGMGKGFGYILFENIDAVQLALKLDSSKVLGRSIRVKRSVKKEKDKKKLGPRGKGPKKNTNKRPRKEERVATGAEKRPTKGDFKNRQGPSGTQNKSVGKQSRMGPEKKTRKPFKRTPDRPAKSTTGPSFKGEMADPNSKKAKAKALKKKLKPRRRNQVIHI</sequence>
<dbReference type="PANTHER" id="PTHR23236:SF25">
    <property type="entry name" value="RNA-BINDING PROTEIN 34"/>
    <property type="match status" value="1"/>
</dbReference>
<reference evidence="8" key="4">
    <citation type="submission" date="2025-09" db="UniProtKB">
        <authorList>
            <consortium name="Ensembl"/>
        </authorList>
    </citation>
    <scope>IDENTIFICATION</scope>
</reference>
<dbReference type="InterPro" id="IPR034221">
    <property type="entry name" value="RBM34_RRM2"/>
</dbReference>
<organism evidence="8 9">
    <name type="scientific">Esox lucius</name>
    <name type="common">Northern pike</name>
    <dbReference type="NCBI Taxonomy" id="8010"/>
    <lineage>
        <taxon>Eukaryota</taxon>
        <taxon>Metazoa</taxon>
        <taxon>Chordata</taxon>
        <taxon>Craniata</taxon>
        <taxon>Vertebrata</taxon>
        <taxon>Euteleostomi</taxon>
        <taxon>Actinopterygii</taxon>
        <taxon>Neopterygii</taxon>
        <taxon>Teleostei</taxon>
        <taxon>Protacanthopterygii</taxon>
        <taxon>Esociformes</taxon>
        <taxon>Esocidae</taxon>
        <taxon>Esox</taxon>
    </lineage>
</organism>
<dbReference type="InParanoid" id="A0A3P9A6K4"/>
<dbReference type="Pfam" id="PF00076">
    <property type="entry name" value="RRM_1"/>
    <property type="match status" value="2"/>
</dbReference>
<feature type="compositionally biased region" description="Basic and acidic residues" evidence="6">
    <location>
        <begin position="361"/>
        <end position="381"/>
    </location>
</feature>
<dbReference type="AlphaFoldDB" id="A0A3P9A6K4"/>
<dbReference type="Gene3D" id="3.30.70.330">
    <property type="match status" value="2"/>
</dbReference>
<evidence type="ECO:0000256" key="5">
    <source>
        <dbReference type="PROSITE-ProRule" id="PRU00176"/>
    </source>
</evidence>
<feature type="domain" description="RRM" evidence="7">
    <location>
        <begin position="157"/>
        <end position="252"/>
    </location>
</feature>
<dbReference type="OrthoDB" id="442677at2759"/>
<keyword evidence="9" id="KW-1185">Reference proteome</keyword>
<feature type="compositionally biased region" description="Basic residues" evidence="6">
    <location>
        <begin position="435"/>
        <end position="457"/>
    </location>
</feature>
<dbReference type="Proteomes" id="UP000265140">
    <property type="component" value="Chromosome 9"/>
</dbReference>
<keyword evidence="4" id="KW-0539">Nucleus</keyword>
<dbReference type="Bgee" id="ENSELUG00000015682">
    <property type="expression patterns" value="Expressed in ovary and 14 other cell types or tissues"/>
</dbReference>
<dbReference type="Ensembl" id="ENSELUT00000024969.3">
    <property type="protein sequence ID" value="ENSELUP00000036369.2"/>
    <property type="gene ID" value="ENSELUG00000015682.3"/>
</dbReference>
<evidence type="ECO:0000313" key="8">
    <source>
        <dbReference type="Ensembl" id="ENSELUP00000036369.2"/>
    </source>
</evidence>
<dbReference type="PROSITE" id="PS50102">
    <property type="entry name" value="RRM"/>
    <property type="match status" value="2"/>
</dbReference>
<feature type="region of interest" description="Disordered" evidence="6">
    <location>
        <begin position="335"/>
        <end position="457"/>
    </location>
</feature>
<dbReference type="GeneTree" id="ENSGT00390000011249"/>
<dbReference type="CDD" id="cd12395">
    <property type="entry name" value="RRM2_RBM34"/>
    <property type="match status" value="1"/>
</dbReference>
<dbReference type="SMART" id="SM00360">
    <property type="entry name" value="RRM"/>
    <property type="match status" value="2"/>
</dbReference>
<dbReference type="InterPro" id="IPR012677">
    <property type="entry name" value="Nucleotide-bd_a/b_plait_sf"/>
</dbReference>
<gene>
    <name evidence="8" type="primary">RBM34</name>
</gene>
<dbReference type="FunCoup" id="A0A3P9A6K4">
    <property type="interactions" value="576"/>
</dbReference>
<dbReference type="InterPro" id="IPR035979">
    <property type="entry name" value="RBD_domain_sf"/>
</dbReference>
<dbReference type="InterPro" id="IPR000504">
    <property type="entry name" value="RRM_dom"/>
</dbReference>
<feature type="compositionally biased region" description="Basic and acidic residues" evidence="6">
    <location>
        <begin position="85"/>
        <end position="100"/>
    </location>
</feature>